<feature type="compositionally biased region" description="Basic residues" evidence="1">
    <location>
        <begin position="1"/>
        <end position="11"/>
    </location>
</feature>
<keyword evidence="2" id="KW-1133">Transmembrane helix</keyword>
<name>A0A1F5VK09_9BACT</name>
<dbReference type="Proteomes" id="UP000178943">
    <property type="component" value="Unassembled WGS sequence"/>
</dbReference>
<evidence type="ECO:0000313" key="3">
    <source>
        <dbReference type="EMBL" id="OGF63734.1"/>
    </source>
</evidence>
<evidence type="ECO:0000256" key="2">
    <source>
        <dbReference type="SAM" id="Phobius"/>
    </source>
</evidence>
<sequence length="123" mass="14047">MDHTARFRKSGRTTMIQSRSSPARNAKMSITQMQITSAPVTTIMEFTDFSPPIQLVTKMMRYRIRNCGICIHMRGIIQYDIMIRMVGILLLILEVFSLTINGLILLLLILLITHGFLIRPKAP</sequence>
<protein>
    <submittedName>
        <fullName evidence="3">Uncharacterized protein</fullName>
    </submittedName>
</protein>
<evidence type="ECO:0000256" key="1">
    <source>
        <dbReference type="SAM" id="MobiDB-lite"/>
    </source>
</evidence>
<evidence type="ECO:0000313" key="4">
    <source>
        <dbReference type="Proteomes" id="UP000178943"/>
    </source>
</evidence>
<keyword evidence="2" id="KW-0472">Membrane</keyword>
<feature type="compositionally biased region" description="Polar residues" evidence="1">
    <location>
        <begin position="12"/>
        <end position="26"/>
    </location>
</feature>
<feature type="transmembrane region" description="Helical" evidence="2">
    <location>
        <begin position="69"/>
        <end position="92"/>
    </location>
</feature>
<keyword evidence="2" id="KW-0812">Transmembrane</keyword>
<proteinExistence type="predicted"/>
<comment type="caution">
    <text evidence="3">The sequence shown here is derived from an EMBL/GenBank/DDBJ whole genome shotgun (WGS) entry which is preliminary data.</text>
</comment>
<organism evidence="3 4">
    <name type="scientific">Candidatus Fischerbacteria bacterium RBG_13_37_8</name>
    <dbReference type="NCBI Taxonomy" id="1817863"/>
    <lineage>
        <taxon>Bacteria</taxon>
        <taxon>Candidatus Fischeribacteriota</taxon>
    </lineage>
</organism>
<dbReference type="EMBL" id="MFGW01000152">
    <property type="protein sequence ID" value="OGF63734.1"/>
    <property type="molecule type" value="Genomic_DNA"/>
</dbReference>
<feature type="transmembrane region" description="Helical" evidence="2">
    <location>
        <begin position="98"/>
        <end position="118"/>
    </location>
</feature>
<accession>A0A1F5VK09</accession>
<feature type="region of interest" description="Disordered" evidence="1">
    <location>
        <begin position="1"/>
        <end position="26"/>
    </location>
</feature>
<dbReference type="AlphaFoldDB" id="A0A1F5VK09"/>
<gene>
    <name evidence="3" type="ORF">A2Y62_03420</name>
</gene>
<reference evidence="3 4" key="1">
    <citation type="journal article" date="2016" name="Nat. Commun.">
        <title>Thousands of microbial genomes shed light on interconnected biogeochemical processes in an aquifer system.</title>
        <authorList>
            <person name="Anantharaman K."/>
            <person name="Brown C.T."/>
            <person name="Hug L.A."/>
            <person name="Sharon I."/>
            <person name="Castelle C.J."/>
            <person name="Probst A.J."/>
            <person name="Thomas B.C."/>
            <person name="Singh A."/>
            <person name="Wilkins M.J."/>
            <person name="Karaoz U."/>
            <person name="Brodie E.L."/>
            <person name="Williams K.H."/>
            <person name="Hubbard S.S."/>
            <person name="Banfield J.F."/>
        </authorList>
    </citation>
    <scope>NUCLEOTIDE SEQUENCE [LARGE SCALE GENOMIC DNA]</scope>
</reference>